<evidence type="ECO:0000313" key="3">
    <source>
        <dbReference type="Proteomes" id="UP000276133"/>
    </source>
</evidence>
<gene>
    <name evidence="2" type="ORF">BpHYR1_049300</name>
</gene>
<protein>
    <submittedName>
        <fullName evidence="2">Uncharacterized protein</fullName>
    </submittedName>
</protein>
<name>A0A3M7SDV2_BRAPC</name>
<dbReference type="EMBL" id="REGN01001553">
    <property type="protein sequence ID" value="RNA33909.1"/>
    <property type="molecule type" value="Genomic_DNA"/>
</dbReference>
<organism evidence="2 3">
    <name type="scientific">Brachionus plicatilis</name>
    <name type="common">Marine rotifer</name>
    <name type="synonym">Brachionus muelleri</name>
    <dbReference type="NCBI Taxonomy" id="10195"/>
    <lineage>
        <taxon>Eukaryota</taxon>
        <taxon>Metazoa</taxon>
        <taxon>Spiralia</taxon>
        <taxon>Gnathifera</taxon>
        <taxon>Rotifera</taxon>
        <taxon>Eurotatoria</taxon>
        <taxon>Monogononta</taxon>
        <taxon>Pseudotrocha</taxon>
        <taxon>Ploima</taxon>
        <taxon>Brachionidae</taxon>
        <taxon>Brachionus</taxon>
    </lineage>
</organism>
<dbReference type="Proteomes" id="UP000276133">
    <property type="component" value="Unassembled WGS sequence"/>
</dbReference>
<evidence type="ECO:0000256" key="1">
    <source>
        <dbReference type="SAM" id="MobiDB-lite"/>
    </source>
</evidence>
<feature type="region of interest" description="Disordered" evidence="1">
    <location>
        <begin position="1"/>
        <end position="34"/>
    </location>
</feature>
<keyword evidence="3" id="KW-1185">Reference proteome</keyword>
<accession>A0A3M7SDV2</accession>
<feature type="compositionally biased region" description="Polar residues" evidence="1">
    <location>
        <begin position="1"/>
        <end position="29"/>
    </location>
</feature>
<evidence type="ECO:0000313" key="2">
    <source>
        <dbReference type="EMBL" id="RNA33909.1"/>
    </source>
</evidence>
<proteinExistence type="predicted"/>
<sequence>MSSTNTKPFTSPTRMSPLKSTNEPETGSLSPDDLTISPFSSLITLKQPSLHMVKANSLSTK</sequence>
<reference evidence="2 3" key="1">
    <citation type="journal article" date="2018" name="Sci. Rep.">
        <title>Genomic signatures of local adaptation to the degree of environmental predictability in rotifers.</title>
        <authorList>
            <person name="Franch-Gras L."/>
            <person name="Hahn C."/>
            <person name="Garcia-Roger E.M."/>
            <person name="Carmona M.J."/>
            <person name="Serra M."/>
            <person name="Gomez A."/>
        </authorList>
    </citation>
    <scope>NUCLEOTIDE SEQUENCE [LARGE SCALE GENOMIC DNA]</scope>
    <source>
        <strain evidence="2">HYR1</strain>
    </source>
</reference>
<dbReference type="AlphaFoldDB" id="A0A3M7SDV2"/>
<comment type="caution">
    <text evidence="2">The sequence shown here is derived from an EMBL/GenBank/DDBJ whole genome shotgun (WGS) entry which is preliminary data.</text>
</comment>